<dbReference type="AlphaFoldDB" id="A0AAE0HUR1"/>
<dbReference type="Proteomes" id="UP001283341">
    <property type="component" value="Unassembled WGS sequence"/>
</dbReference>
<feature type="non-terminal residue" evidence="2">
    <location>
        <position position="258"/>
    </location>
</feature>
<keyword evidence="3" id="KW-1185">Reference proteome</keyword>
<accession>A0AAE0HUR1</accession>
<proteinExistence type="predicted"/>
<name>A0AAE0HUR1_9PEZI</name>
<dbReference type="Pfam" id="PF20209">
    <property type="entry name" value="DUF6570"/>
    <property type="match status" value="1"/>
</dbReference>
<gene>
    <name evidence="2" type="ORF">B0H66DRAFT_631862</name>
</gene>
<reference evidence="2" key="2">
    <citation type="submission" date="2023-06" db="EMBL/GenBank/DDBJ databases">
        <authorList>
            <consortium name="Lawrence Berkeley National Laboratory"/>
            <person name="Haridas S."/>
            <person name="Hensen N."/>
            <person name="Bonometti L."/>
            <person name="Westerberg I."/>
            <person name="Brannstrom I.O."/>
            <person name="Guillou S."/>
            <person name="Cros-Aarteil S."/>
            <person name="Calhoun S."/>
            <person name="Kuo A."/>
            <person name="Mondo S."/>
            <person name="Pangilinan J."/>
            <person name="Riley R."/>
            <person name="Labutti K."/>
            <person name="Andreopoulos B."/>
            <person name="Lipzen A."/>
            <person name="Chen C."/>
            <person name="Yanf M."/>
            <person name="Daum C."/>
            <person name="Ng V."/>
            <person name="Clum A."/>
            <person name="Steindorff A."/>
            <person name="Ohm R."/>
            <person name="Martin F."/>
            <person name="Silar P."/>
            <person name="Natvig D."/>
            <person name="Lalanne C."/>
            <person name="Gautier V."/>
            <person name="Ament-Velasquez S.L."/>
            <person name="Kruys A."/>
            <person name="Hutchinson M.I."/>
            <person name="Powell A.J."/>
            <person name="Barry K."/>
            <person name="Miller A.N."/>
            <person name="Grigoriev I.V."/>
            <person name="Debuchy R."/>
            <person name="Gladieux P."/>
            <person name="Thoren M.H."/>
            <person name="Johannesson H."/>
        </authorList>
    </citation>
    <scope>NUCLEOTIDE SEQUENCE</scope>
    <source>
        <strain evidence="2">CBS 118394</strain>
    </source>
</reference>
<organism evidence="2 3">
    <name type="scientific">Apodospora peruviana</name>
    <dbReference type="NCBI Taxonomy" id="516989"/>
    <lineage>
        <taxon>Eukaryota</taxon>
        <taxon>Fungi</taxon>
        <taxon>Dikarya</taxon>
        <taxon>Ascomycota</taxon>
        <taxon>Pezizomycotina</taxon>
        <taxon>Sordariomycetes</taxon>
        <taxon>Sordariomycetidae</taxon>
        <taxon>Sordariales</taxon>
        <taxon>Lasiosphaeriaceae</taxon>
        <taxon>Apodospora</taxon>
    </lineage>
</organism>
<feature type="domain" description="DUF6570" evidence="1">
    <location>
        <begin position="135"/>
        <end position="256"/>
    </location>
</feature>
<dbReference type="EMBL" id="JAUEDM010000008">
    <property type="protein sequence ID" value="KAK3312957.1"/>
    <property type="molecule type" value="Genomic_DNA"/>
</dbReference>
<sequence>EQPRTKRVRTVVHLETVGEDQSRDLARILCSLDEEFAEKEQLSEDRSWCAPILLDRKISTVQAFYKSFHDPNTLPIRTCAIFEKRGDSPLAYRLCFPPGESIPGCANCVRHLRRDALSAAAQLDTQLGCEHIFLDELKGLSLVEEKLIALNSCYGFITKFNLPEGHRQTMRYPKHVKGHITVFPNNVQELATNVLPHPLLKVMDEIHVSWQGQEKPAPSDLSVLLSVRPRVVERALRWLKRNNSLYKNNCIDVAEMER</sequence>
<reference evidence="2" key="1">
    <citation type="journal article" date="2023" name="Mol. Phylogenet. Evol.">
        <title>Genome-scale phylogeny and comparative genomics of the fungal order Sordariales.</title>
        <authorList>
            <person name="Hensen N."/>
            <person name="Bonometti L."/>
            <person name="Westerberg I."/>
            <person name="Brannstrom I.O."/>
            <person name="Guillou S."/>
            <person name="Cros-Aarteil S."/>
            <person name="Calhoun S."/>
            <person name="Haridas S."/>
            <person name="Kuo A."/>
            <person name="Mondo S."/>
            <person name="Pangilinan J."/>
            <person name="Riley R."/>
            <person name="LaButti K."/>
            <person name="Andreopoulos B."/>
            <person name="Lipzen A."/>
            <person name="Chen C."/>
            <person name="Yan M."/>
            <person name="Daum C."/>
            <person name="Ng V."/>
            <person name="Clum A."/>
            <person name="Steindorff A."/>
            <person name="Ohm R.A."/>
            <person name="Martin F."/>
            <person name="Silar P."/>
            <person name="Natvig D.O."/>
            <person name="Lalanne C."/>
            <person name="Gautier V."/>
            <person name="Ament-Velasquez S.L."/>
            <person name="Kruys A."/>
            <person name="Hutchinson M.I."/>
            <person name="Powell A.J."/>
            <person name="Barry K."/>
            <person name="Miller A.N."/>
            <person name="Grigoriev I.V."/>
            <person name="Debuchy R."/>
            <person name="Gladieux P."/>
            <person name="Hiltunen Thoren M."/>
            <person name="Johannesson H."/>
        </authorList>
    </citation>
    <scope>NUCLEOTIDE SEQUENCE</scope>
    <source>
        <strain evidence="2">CBS 118394</strain>
    </source>
</reference>
<protein>
    <recommendedName>
        <fullName evidence="1">DUF6570 domain-containing protein</fullName>
    </recommendedName>
</protein>
<evidence type="ECO:0000313" key="3">
    <source>
        <dbReference type="Proteomes" id="UP001283341"/>
    </source>
</evidence>
<comment type="caution">
    <text evidence="2">The sequence shown here is derived from an EMBL/GenBank/DDBJ whole genome shotgun (WGS) entry which is preliminary data.</text>
</comment>
<evidence type="ECO:0000259" key="1">
    <source>
        <dbReference type="Pfam" id="PF20209"/>
    </source>
</evidence>
<dbReference type="InterPro" id="IPR046700">
    <property type="entry name" value="DUF6570"/>
</dbReference>
<evidence type="ECO:0000313" key="2">
    <source>
        <dbReference type="EMBL" id="KAK3312957.1"/>
    </source>
</evidence>